<proteinExistence type="predicted"/>
<evidence type="ECO:0008006" key="4">
    <source>
        <dbReference type="Google" id="ProtNLM"/>
    </source>
</evidence>
<accession>A0A2G9ZA12</accession>
<dbReference type="EMBL" id="PCRZ01000017">
    <property type="protein sequence ID" value="PIP30019.1"/>
    <property type="molecule type" value="Genomic_DNA"/>
</dbReference>
<dbReference type="Pfam" id="PF07963">
    <property type="entry name" value="N_methyl"/>
    <property type="match status" value="1"/>
</dbReference>
<dbReference type="NCBIfam" id="TIGR02532">
    <property type="entry name" value="IV_pilin_GFxxxE"/>
    <property type="match status" value="1"/>
</dbReference>
<comment type="caution">
    <text evidence="2">The sequence shown here is derived from an EMBL/GenBank/DDBJ whole genome shotgun (WGS) entry which is preliminary data.</text>
</comment>
<dbReference type="InterPro" id="IPR012902">
    <property type="entry name" value="N_methyl_site"/>
</dbReference>
<keyword evidence="1" id="KW-1133">Transmembrane helix</keyword>
<keyword evidence="1" id="KW-0812">Transmembrane</keyword>
<feature type="transmembrane region" description="Helical" evidence="1">
    <location>
        <begin position="31"/>
        <end position="51"/>
    </location>
</feature>
<name>A0A2G9ZA12_9BACT</name>
<gene>
    <name evidence="2" type="ORF">COX26_00915</name>
</gene>
<reference evidence="2 3" key="1">
    <citation type="submission" date="2017-09" db="EMBL/GenBank/DDBJ databases">
        <title>Depth-based differentiation of microbial function through sediment-hosted aquifers and enrichment of novel symbionts in the deep terrestrial subsurface.</title>
        <authorList>
            <person name="Probst A.J."/>
            <person name="Ladd B."/>
            <person name="Jarett J.K."/>
            <person name="Geller-Mcgrath D.E."/>
            <person name="Sieber C.M."/>
            <person name="Emerson J.B."/>
            <person name="Anantharaman K."/>
            <person name="Thomas B.C."/>
            <person name="Malmstrom R."/>
            <person name="Stieglmeier M."/>
            <person name="Klingl A."/>
            <person name="Woyke T."/>
            <person name="Ryan C.M."/>
            <person name="Banfield J.F."/>
        </authorList>
    </citation>
    <scope>NUCLEOTIDE SEQUENCE [LARGE SCALE GENOMIC DNA]</scope>
    <source>
        <strain evidence="2">CG23_combo_of_CG06-09_8_20_14_all_54_14</strain>
    </source>
</reference>
<evidence type="ECO:0000313" key="3">
    <source>
        <dbReference type="Proteomes" id="UP000228812"/>
    </source>
</evidence>
<keyword evidence="1" id="KW-0472">Membrane</keyword>
<protein>
    <recommendedName>
        <fullName evidence="4">Prepilin-type N-terminal cleavage/methylation domain-containing protein</fullName>
    </recommendedName>
</protein>
<dbReference type="PROSITE" id="PS00409">
    <property type="entry name" value="PROKAR_NTER_METHYL"/>
    <property type="match status" value="1"/>
</dbReference>
<dbReference type="AlphaFoldDB" id="A0A2G9ZA12"/>
<organism evidence="2 3">
    <name type="scientific">Candidatus Jorgensenbacteria bacterium CG23_combo_of_CG06-09_8_20_14_all_54_14</name>
    <dbReference type="NCBI Taxonomy" id="1974595"/>
    <lineage>
        <taxon>Bacteria</taxon>
        <taxon>Candidatus Joergenseniibacteriota</taxon>
    </lineage>
</organism>
<evidence type="ECO:0000313" key="2">
    <source>
        <dbReference type="EMBL" id="PIP30019.1"/>
    </source>
</evidence>
<dbReference type="Proteomes" id="UP000228812">
    <property type="component" value="Unassembled WGS sequence"/>
</dbReference>
<evidence type="ECO:0000256" key="1">
    <source>
        <dbReference type="SAM" id="Phobius"/>
    </source>
</evidence>
<sequence>MREGFTHHRFSLKSGGGFTPHIKKLRAGFTLIEMIIVIGITAFLSALLVTYNRSSDSQIVLSVERVKVVGFLNRGKAFALERNLAKGGENVCAFGVSFNKSDGTMTIFRIGRGVSGGCGDFDPTLGGANNSPIEILTLDRRVEFKSFTCGVPPCTVSYDVAFESPYLMTHNPGSVVLGIKGRSETLTVEVGVGGEITPR</sequence>